<dbReference type="Proteomes" id="UP000554482">
    <property type="component" value="Unassembled WGS sequence"/>
</dbReference>
<keyword evidence="3" id="KW-1185">Reference proteome</keyword>
<reference evidence="2 3" key="1">
    <citation type="submission" date="2020-06" db="EMBL/GenBank/DDBJ databases">
        <title>Transcriptomic and genomic resources for Thalictrum thalictroides and T. hernandezii: Facilitating candidate gene discovery in an emerging model plant lineage.</title>
        <authorList>
            <person name="Arias T."/>
            <person name="Riano-Pachon D.M."/>
            <person name="Di Stilio V.S."/>
        </authorList>
    </citation>
    <scope>NUCLEOTIDE SEQUENCE [LARGE SCALE GENOMIC DNA]</scope>
    <source>
        <strain evidence="3">cv. WT478/WT964</strain>
        <tissue evidence="2">Leaves</tissue>
    </source>
</reference>
<comment type="caution">
    <text evidence="2">The sequence shown here is derived from an EMBL/GenBank/DDBJ whole genome shotgun (WGS) entry which is preliminary data.</text>
</comment>
<evidence type="ECO:0000256" key="1">
    <source>
        <dbReference type="SAM" id="MobiDB-lite"/>
    </source>
</evidence>
<protein>
    <submittedName>
        <fullName evidence="2">Sap30-binding</fullName>
    </submittedName>
</protein>
<feature type="region of interest" description="Disordered" evidence="1">
    <location>
        <begin position="1"/>
        <end position="43"/>
    </location>
</feature>
<proteinExistence type="predicted"/>
<sequence length="443" mass="49642">MATKKKESEGIALLSMYNDEEDEEMEDVSEERVVEEEDSENFDNKVTLDSSIKETSTSPSFLQSQSFIEIEDSTFKEDRVSTPTPQHQHDVSVSSPPPPTQLLQTTTTTTFERRGLTIVDYGHDETAMSPEAEEGEIMGTGHVRFGEDIQNANGKVQGITPPGSVQILTPNIQGTPHPSEQSEYLQSDISSRVDYVKMESETTVIEETVMVSVELQKEVDPLDDFLPPPSKTMCSEELQEKINKFLMLKKAGKSFNAEVRNRKDYRNPDFLLHAVRYQDIDQIGSCFSKDVFDPHGYDKSDYYDEIENDLKREMERKEMERKRNPKVEFVTGATQLGGLAATQNNSSQLPVAPTVASTGFHSHPTPIDSVARESRQNKKSKWDKDDGDRKNSTLHIGSRDAQSSAATHPTLLSAANAGSGYTAFAQQKRREAEARKSSEKRRS</sequence>
<feature type="compositionally biased region" description="Basic and acidic residues" evidence="1">
    <location>
        <begin position="370"/>
        <end position="391"/>
    </location>
</feature>
<dbReference type="PANTHER" id="PTHR13464:SF0">
    <property type="entry name" value="SAP30-BINDING PROTEIN"/>
    <property type="match status" value="1"/>
</dbReference>
<feature type="compositionally biased region" description="Polar residues" evidence="1">
    <location>
        <begin position="342"/>
        <end position="360"/>
    </location>
</feature>
<feature type="compositionally biased region" description="Basic and acidic residues" evidence="1">
    <location>
        <begin position="428"/>
        <end position="437"/>
    </location>
</feature>
<name>A0A7J6W532_THATH</name>
<accession>A0A7J6W532</accession>
<organism evidence="2 3">
    <name type="scientific">Thalictrum thalictroides</name>
    <name type="common">Rue-anemone</name>
    <name type="synonym">Anemone thalictroides</name>
    <dbReference type="NCBI Taxonomy" id="46969"/>
    <lineage>
        <taxon>Eukaryota</taxon>
        <taxon>Viridiplantae</taxon>
        <taxon>Streptophyta</taxon>
        <taxon>Embryophyta</taxon>
        <taxon>Tracheophyta</taxon>
        <taxon>Spermatophyta</taxon>
        <taxon>Magnoliopsida</taxon>
        <taxon>Ranunculales</taxon>
        <taxon>Ranunculaceae</taxon>
        <taxon>Thalictroideae</taxon>
        <taxon>Thalictrum</taxon>
    </lineage>
</organism>
<dbReference type="Pfam" id="PF07818">
    <property type="entry name" value="HCNGP"/>
    <property type="match status" value="1"/>
</dbReference>
<dbReference type="GO" id="GO:0006355">
    <property type="term" value="P:regulation of DNA-templated transcription"/>
    <property type="evidence" value="ECO:0007669"/>
    <property type="project" value="InterPro"/>
</dbReference>
<feature type="region of interest" description="Disordered" evidence="1">
    <location>
        <begin position="72"/>
        <end position="101"/>
    </location>
</feature>
<dbReference type="EMBL" id="JABWDY010022588">
    <property type="protein sequence ID" value="KAF5191630.1"/>
    <property type="molecule type" value="Genomic_DNA"/>
</dbReference>
<feature type="compositionally biased region" description="Acidic residues" evidence="1">
    <location>
        <begin position="18"/>
        <end position="41"/>
    </location>
</feature>
<dbReference type="AlphaFoldDB" id="A0A7J6W532"/>
<feature type="region of interest" description="Disordered" evidence="1">
    <location>
        <begin position="342"/>
        <end position="443"/>
    </location>
</feature>
<dbReference type="GO" id="GO:0005634">
    <property type="term" value="C:nucleus"/>
    <property type="evidence" value="ECO:0007669"/>
    <property type="project" value="TreeGrafter"/>
</dbReference>
<dbReference type="PANTHER" id="PTHR13464">
    <property type="entry name" value="TRANSCRIPTIONAL REGULATOR PROTEIN HCNGP"/>
    <property type="match status" value="1"/>
</dbReference>
<evidence type="ECO:0000313" key="2">
    <source>
        <dbReference type="EMBL" id="KAF5191630.1"/>
    </source>
</evidence>
<dbReference type="OrthoDB" id="1714508at2759"/>
<gene>
    <name evidence="2" type="ORF">FRX31_018783</name>
</gene>
<dbReference type="InterPro" id="IPR012479">
    <property type="entry name" value="SAP30BP"/>
</dbReference>
<evidence type="ECO:0000313" key="3">
    <source>
        <dbReference type="Proteomes" id="UP000554482"/>
    </source>
</evidence>
<feature type="compositionally biased region" description="Polar residues" evidence="1">
    <location>
        <begin position="81"/>
        <end position="94"/>
    </location>
</feature>